<gene>
    <name evidence="4" type="ORF">FH972_003917</name>
</gene>
<evidence type="ECO:0000256" key="3">
    <source>
        <dbReference type="SAM" id="MobiDB-lite"/>
    </source>
</evidence>
<accession>A0A5N6QK15</accession>
<evidence type="ECO:0000256" key="2">
    <source>
        <dbReference type="ARBA" id="ARBA00022737"/>
    </source>
</evidence>
<feature type="compositionally biased region" description="Acidic residues" evidence="3">
    <location>
        <begin position="1"/>
        <end position="11"/>
    </location>
</feature>
<protein>
    <submittedName>
        <fullName evidence="4">Uncharacterized protein</fullName>
    </submittedName>
</protein>
<name>A0A5N6QK15_9ROSI</name>
<dbReference type="Pfam" id="PF01344">
    <property type="entry name" value="Kelch_1"/>
    <property type="match status" value="1"/>
</dbReference>
<feature type="compositionally biased region" description="Basic and acidic residues" evidence="3">
    <location>
        <begin position="520"/>
        <end position="583"/>
    </location>
</feature>
<reference evidence="4 5" key="1">
    <citation type="submission" date="2019-06" db="EMBL/GenBank/DDBJ databases">
        <title>A chromosomal-level reference genome of Carpinus fangiana (Coryloideae, Betulaceae).</title>
        <authorList>
            <person name="Yang X."/>
            <person name="Wang Z."/>
            <person name="Zhang L."/>
            <person name="Hao G."/>
            <person name="Liu J."/>
            <person name="Yang Y."/>
        </authorList>
    </citation>
    <scope>NUCLEOTIDE SEQUENCE [LARGE SCALE GENOMIC DNA]</scope>
    <source>
        <strain evidence="4">Cfa_2016G</strain>
        <tissue evidence="4">Leaf</tissue>
    </source>
</reference>
<sequence length="609" mass="69910">MESTDESEMEAEQYSNSLSEISTDESELALQIEAEQSSNSLSVYARCTQCSGPSSSYHIVFSEENDENEEVECYVIKVSDDRRRRMLLPISTGEVQNPFSWTPLGHQLYSIAGQMEPLRDVWTLDVTRHHEGWKAGPPMLCPRSDCRILALDGKLFVFGGCDPSSHWGEFFDPVGGSWNALPDPPSRFDDRDGNDFDKMICVALKDSNTILVASFVSEQLNYIFYTYNVATSCWATLEHLGSNMKLTAFLHGWKAVAARNRLYWTDNSKDKITLIAYDLDRNMWLEGRLNWLLIRGNESGFYNFVGHLVHLGGSRFCALLQYKSKFEEDKYFFYRVIIDVGHDFDREKLRISVVSTKKYKTVTGDVIACCHLLWIEHDQCPHMTPSRSTLDRRIEKNHREESAEVEVIQGLSTRMETVKRHLDEIERGLPGKMDSVKRHLDEIERGLPGKMGSVKRHLDEIESGLPGEMDSVKKHLDEIESSLQREIDSVKKHLVEIEQGPGAKDMRKREHCDGDEICRGMVQDSERGDKDEYQHSKKQLDNDNYKEIVSRHGERDDGVKNWHENLDDHHSKRRKDDKEEILHGHRQSSSPSKQEGEEALDACKGDDQL</sequence>
<dbReference type="PANTHER" id="PTHR46344">
    <property type="entry name" value="OS02G0202900 PROTEIN"/>
    <property type="match status" value="1"/>
</dbReference>
<dbReference type="InterPro" id="IPR015915">
    <property type="entry name" value="Kelch-typ_b-propeller"/>
</dbReference>
<proteinExistence type="predicted"/>
<keyword evidence="1" id="KW-0880">Kelch repeat</keyword>
<dbReference type="InterPro" id="IPR006652">
    <property type="entry name" value="Kelch_1"/>
</dbReference>
<dbReference type="PANTHER" id="PTHR46344:SF27">
    <property type="entry name" value="KELCH REPEAT SUPERFAMILY PROTEIN"/>
    <property type="match status" value="1"/>
</dbReference>
<evidence type="ECO:0000256" key="1">
    <source>
        <dbReference type="ARBA" id="ARBA00022441"/>
    </source>
</evidence>
<dbReference type="SUPFAM" id="SSF117281">
    <property type="entry name" value="Kelch motif"/>
    <property type="match status" value="1"/>
</dbReference>
<dbReference type="Gene3D" id="2.120.10.80">
    <property type="entry name" value="Kelch-type beta propeller"/>
    <property type="match status" value="1"/>
</dbReference>
<organism evidence="4 5">
    <name type="scientific">Carpinus fangiana</name>
    <dbReference type="NCBI Taxonomy" id="176857"/>
    <lineage>
        <taxon>Eukaryota</taxon>
        <taxon>Viridiplantae</taxon>
        <taxon>Streptophyta</taxon>
        <taxon>Embryophyta</taxon>
        <taxon>Tracheophyta</taxon>
        <taxon>Spermatophyta</taxon>
        <taxon>Magnoliopsida</taxon>
        <taxon>eudicotyledons</taxon>
        <taxon>Gunneridae</taxon>
        <taxon>Pentapetalae</taxon>
        <taxon>rosids</taxon>
        <taxon>fabids</taxon>
        <taxon>Fagales</taxon>
        <taxon>Betulaceae</taxon>
        <taxon>Carpinus</taxon>
    </lineage>
</organism>
<keyword evidence="2" id="KW-0677">Repeat</keyword>
<dbReference type="AlphaFoldDB" id="A0A5N6QK15"/>
<evidence type="ECO:0000313" key="5">
    <source>
        <dbReference type="Proteomes" id="UP000327013"/>
    </source>
</evidence>
<evidence type="ECO:0000313" key="4">
    <source>
        <dbReference type="EMBL" id="KAE7999495.1"/>
    </source>
</evidence>
<feature type="region of interest" description="Disordered" evidence="3">
    <location>
        <begin position="1"/>
        <end position="26"/>
    </location>
</feature>
<dbReference type="Proteomes" id="UP000327013">
    <property type="component" value="Chromosome 1"/>
</dbReference>
<feature type="region of interest" description="Disordered" evidence="3">
    <location>
        <begin position="520"/>
        <end position="609"/>
    </location>
</feature>
<dbReference type="EMBL" id="CM017321">
    <property type="protein sequence ID" value="KAE7999495.1"/>
    <property type="molecule type" value="Genomic_DNA"/>
</dbReference>
<dbReference type="OrthoDB" id="45365at2759"/>
<keyword evidence="5" id="KW-1185">Reference proteome</keyword>